<sequence>MPCKGDIVFELLALNNFNPDINSVINTISMEPNEAFLIYFLIFWVINYYAKYNSFELKISNFFVNANNRFELKISFYYSAAFTKNLNGKYNGKIIKAAF</sequence>
<reference evidence="1 2" key="1">
    <citation type="journal article" date="2018" name="Sci. Rep.">
        <title>Genomic signatures of local adaptation to the degree of environmental predictability in rotifers.</title>
        <authorList>
            <person name="Franch-Gras L."/>
            <person name="Hahn C."/>
            <person name="Garcia-Roger E.M."/>
            <person name="Carmona M.J."/>
            <person name="Serra M."/>
            <person name="Gomez A."/>
        </authorList>
    </citation>
    <scope>NUCLEOTIDE SEQUENCE [LARGE SCALE GENOMIC DNA]</scope>
    <source>
        <strain evidence="1">HYR1</strain>
    </source>
</reference>
<dbReference type="AlphaFoldDB" id="A0A3M7T3Z0"/>
<gene>
    <name evidence="1" type="ORF">BpHYR1_021843</name>
</gene>
<protein>
    <submittedName>
        <fullName evidence="1">Uncharacterized protein</fullName>
    </submittedName>
</protein>
<evidence type="ECO:0000313" key="1">
    <source>
        <dbReference type="EMBL" id="RNA42744.1"/>
    </source>
</evidence>
<dbReference type="EMBL" id="REGN01000323">
    <property type="protein sequence ID" value="RNA42744.1"/>
    <property type="molecule type" value="Genomic_DNA"/>
</dbReference>
<dbReference type="Proteomes" id="UP000276133">
    <property type="component" value="Unassembled WGS sequence"/>
</dbReference>
<keyword evidence="2" id="KW-1185">Reference proteome</keyword>
<evidence type="ECO:0000313" key="2">
    <source>
        <dbReference type="Proteomes" id="UP000276133"/>
    </source>
</evidence>
<organism evidence="1 2">
    <name type="scientific">Brachionus plicatilis</name>
    <name type="common">Marine rotifer</name>
    <name type="synonym">Brachionus muelleri</name>
    <dbReference type="NCBI Taxonomy" id="10195"/>
    <lineage>
        <taxon>Eukaryota</taxon>
        <taxon>Metazoa</taxon>
        <taxon>Spiralia</taxon>
        <taxon>Gnathifera</taxon>
        <taxon>Rotifera</taxon>
        <taxon>Eurotatoria</taxon>
        <taxon>Monogononta</taxon>
        <taxon>Pseudotrocha</taxon>
        <taxon>Ploima</taxon>
        <taxon>Brachionidae</taxon>
        <taxon>Brachionus</taxon>
    </lineage>
</organism>
<name>A0A3M7T3Z0_BRAPC</name>
<proteinExistence type="predicted"/>
<accession>A0A3M7T3Z0</accession>
<comment type="caution">
    <text evidence="1">The sequence shown here is derived from an EMBL/GenBank/DDBJ whole genome shotgun (WGS) entry which is preliminary data.</text>
</comment>